<proteinExistence type="predicted"/>
<comment type="caution">
    <text evidence="1">The sequence shown here is derived from an EMBL/GenBank/DDBJ whole genome shotgun (WGS) entry which is preliminary data.</text>
</comment>
<dbReference type="AlphaFoldDB" id="A0A939NS82"/>
<gene>
    <name evidence="1" type="ORF">J4734_08530</name>
</gene>
<dbReference type="EMBL" id="JAGETO010000029">
    <property type="protein sequence ID" value="MBO2029179.1"/>
    <property type="molecule type" value="Genomic_DNA"/>
</dbReference>
<evidence type="ECO:0000313" key="2">
    <source>
        <dbReference type="Proteomes" id="UP000664620"/>
    </source>
</evidence>
<organism evidence="1 2">
    <name type="scientific">Klebsiella pneumoniae</name>
    <dbReference type="NCBI Taxonomy" id="573"/>
    <lineage>
        <taxon>Bacteria</taxon>
        <taxon>Pseudomonadati</taxon>
        <taxon>Pseudomonadota</taxon>
        <taxon>Gammaproteobacteria</taxon>
        <taxon>Enterobacterales</taxon>
        <taxon>Enterobacteriaceae</taxon>
        <taxon>Klebsiella/Raoultella group</taxon>
        <taxon>Klebsiella</taxon>
        <taxon>Klebsiella pneumoniae complex</taxon>
    </lineage>
</organism>
<accession>A0A939NS82</accession>
<reference evidence="1" key="1">
    <citation type="submission" date="2021-03" db="EMBL/GenBank/DDBJ databases">
        <title>Molecular epidemiology and mechanisms of colistin and carbapenem resistance in Enterobacteriaceae from clinical isolates, the environment and porcine samples in Pretoria, South Africa.</title>
        <authorList>
            <person name="Bogoshi D."/>
            <person name="Mbelle N.M."/>
            <person name="Naidoo V."/>
            <person name="Osei Sekyere J."/>
        </authorList>
    </citation>
    <scope>NUCLEOTIDE SEQUENCE</scope>
    <source>
        <strain evidence="1">C034</strain>
    </source>
</reference>
<protein>
    <submittedName>
        <fullName evidence="1">Uncharacterized protein</fullName>
    </submittedName>
</protein>
<dbReference type="Proteomes" id="UP000664620">
    <property type="component" value="Unassembled WGS sequence"/>
</dbReference>
<name>A0A939NS82_KLEPN</name>
<evidence type="ECO:0000313" key="1">
    <source>
        <dbReference type="EMBL" id="MBO2029179.1"/>
    </source>
</evidence>
<sequence length="53" mass="6132">MKAFILLASSHTDSYRKENIMRGKIALEEHVSTPENNRLWIHLVKQVVTAQNI</sequence>